<dbReference type="PANTHER" id="PTHR23098:SF16">
    <property type="entry name" value="REGULATORY PROTEIN ZESTE"/>
    <property type="match status" value="1"/>
</dbReference>
<evidence type="ECO:0000313" key="3">
    <source>
        <dbReference type="Proteomes" id="UP001152795"/>
    </source>
</evidence>
<dbReference type="Pfam" id="PF13873">
    <property type="entry name" value="Myb_DNA-bind_5"/>
    <property type="match status" value="1"/>
</dbReference>
<organism evidence="2 3">
    <name type="scientific">Paramuricea clavata</name>
    <name type="common">Red gorgonian</name>
    <name type="synonym">Violescent sea-whip</name>
    <dbReference type="NCBI Taxonomy" id="317549"/>
    <lineage>
        <taxon>Eukaryota</taxon>
        <taxon>Metazoa</taxon>
        <taxon>Cnidaria</taxon>
        <taxon>Anthozoa</taxon>
        <taxon>Octocorallia</taxon>
        <taxon>Malacalcyonacea</taxon>
        <taxon>Plexauridae</taxon>
        <taxon>Paramuricea</taxon>
    </lineage>
</organism>
<dbReference type="GO" id="GO:0003677">
    <property type="term" value="F:DNA binding"/>
    <property type="evidence" value="ECO:0007669"/>
    <property type="project" value="UniProtKB-KW"/>
</dbReference>
<dbReference type="InterPro" id="IPR028002">
    <property type="entry name" value="Myb_DNA-bind_5"/>
</dbReference>
<dbReference type="PANTHER" id="PTHR23098">
    <property type="entry name" value="AGAP001331-PA-RELATED"/>
    <property type="match status" value="1"/>
</dbReference>
<evidence type="ECO:0000313" key="2">
    <source>
        <dbReference type="EMBL" id="CAB3977736.1"/>
    </source>
</evidence>
<keyword evidence="3" id="KW-1185">Reference proteome</keyword>
<feature type="region of interest" description="Disordered" evidence="1">
    <location>
        <begin position="85"/>
        <end position="109"/>
    </location>
</feature>
<dbReference type="Gene3D" id="1.10.10.60">
    <property type="entry name" value="Homeodomain-like"/>
    <property type="match status" value="1"/>
</dbReference>
<dbReference type="PROSITE" id="PS50090">
    <property type="entry name" value="MYB_LIKE"/>
    <property type="match status" value="1"/>
</dbReference>
<evidence type="ECO:0000256" key="1">
    <source>
        <dbReference type="SAM" id="MobiDB-lite"/>
    </source>
</evidence>
<name>A0A6S7FPE3_PARCT</name>
<dbReference type="Proteomes" id="UP001152795">
    <property type="component" value="Unassembled WGS sequence"/>
</dbReference>
<feature type="region of interest" description="Disordered" evidence="1">
    <location>
        <begin position="121"/>
        <end position="190"/>
    </location>
</feature>
<keyword evidence="2" id="KW-0238">DNA-binding</keyword>
<reference evidence="2" key="1">
    <citation type="submission" date="2020-04" db="EMBL/GenBank/DDBJ databases">
        <authorList>
            <person name="Alioto T."/>
            <person name="Alioto T."/>
            <person name="Gomez Garrido J."/>
        </authorList>
    </citation>
    <scope>NUCLEOTIDE SEQUENCE</scope>
    <source>
        <strain evidence="2">A484AB</strain>
    </source>
</reference>
<dbReference type="InterPro" id="IPR001005">
    <property type="entry name" value="SANT/Myb"/>
</dbReference>
<protein>
    <submittedName>
        <fullName evidence="2">Myb SANT-like DNA-binding domain-containing 4</fullName>
    </submittedName>
</protein>
<dbReference type="AlphaFoldDB" id="A0A6S7FPE3"/>
<proteinExistence type="predicted"/>
<feature type="compositionally biased region" description="Polar residues" evidence="1">
    <location>
        <begin position="175"/>
        <end position="184"/>
    </location>
</feature>
<dbReference type="EMBL" id="CACRXK020000066">
    <property type="protein sequence ID" value="CAB3977736.1"/>
    <property type="molecule type" value="Genomic_DNA"/>
</dbReference>
<sequence length="224" mass="24628">MSAQPEKRQGKKRKQNFTSAECSLLVDLVEKNLGTLRGQFSSTITNAKKQQLWETIASKINSLGYEKRTPAEVREKWRNMAQVAKKTNSGLLKSQRKTGGGPAEKPPTSTTAKIISLLGDEPSFSADTSDNRDNTHSTLSHYDSDHEDYHDLYDDVDEGSGKTDKVPVSMIGDNGNKTGSSGSSIEAPIIIDDPRGKTGINHQGSALRRKARCVLMCKRCILQF</sequence>
<feature type="compositionally biased region" description="Basic and acidic residues" evidence="1">
    <location>
        <begin position="142"/>
        <end position="165"/>
    </location>
</feature>
<comment type="caution">
    <text evidence="2">The sequence shown here is derived from an EMBL/GenBank/DDBJ whole genome shotgun (WGS) entry which is preliminary data.</text>
</comment>
<dbReference type="OrthoDB" id="5989496at2759"/>
<dbReference type="GO" id="GO:0005634">
    <property type="term" value="C:nucleus"/>
    <property type="evidence" value="ECO:0007669"/>
    <property type="project" value="TreeGrafter"/>
</dbReference>
<accession>A0A6S7FPE3</accession>
<gene>
    <name evidence="2" type="ORF">PACLA_8A028263</name>
</gene>
<dbReference type="SMART" id="SM00717">
    <property type="entry name" value="SANT"/>
    <property type="match status" value="1"/>
</dbReference>